<sequence length="154" mass="16994">CGSKNKHKKVEERSSTIAQFAKYIFTAGMEVQAYPNVHPATSFNGCANGGDPLLNCTEGSVGNAQFANATCGDSSQRQKKRIHSLGDMSYDERSTRHLAKVEYDWLATVIERCTFLLFLVVFLFVSLGIICVGFLHWTYSEPPSHAVLTTNPSL</sequence>
<reference evidence="2 3" key="1">
    <citation type="submission" date="2019-10" db="EMBL/GenBank/DDBJ databases">
        <title>Assembly and Annotation for the nematode Trichostrongylus colubriformis.</title>
        <authorList>
            <person name="Martin J."/>
        </authorList>
    </citation>
    <scope>NUCLEOTIDE SEQUENCE [LARGE SCALE GENOMIC DNA]</scope>
    <source>
        <strain evidence="2">G859</strain>
        <tissue evidence="2">Whole worm</tissue>
    </source>
</reference>
<evidence type="ECO:0000313" key="2">
    <source>
        <dbReference type="EMBL" id="KAK5965034.1"/>
    </source>
</evidence>
<dbReference type="EMBL" id="WIXE01025078">
    <property type="protein sequence ID" value="KAK5965034.1"/>
    <property type="molecule type" value="Genomic_DNA"/>
</dbReference>
<dbReference type="GO" id="GO:0016020">
    <property type="term" value="C:membrane"/>
    <property type="evidence" value="ECO:0007669"/>
    <property type="project" value="InterPro"/>
</dbReference>
<dbReference type="Proteomes" id="UP001331761">
    <property type="component" value="Unassembled WGS sequence"/>
</dbReference>
<feature type="non-terminal residue" evidence="2">
    <location>
        <position position="1"/>
    </location>
</feature>
<evidence type="ECO:0000313" key="3">
    <source>
        <dbReference type="Proteomes" id="UP001331761"/>
    </source>
</evidence>
<feature type="transmembrane region" description="Helical" evidence="1">
    <location>
        <begin position="115"/>
        <end position="139"/>
    </location>
</feature>
<accession>A0AAN8EX10</accession>
<keyword evidence="1" id="KW-0472">Membrane</keyword>
<keyword evidence="1" id="KW-1133">Transmembrane helix</keyword>
<proteinExistence type="predicted"/>
<keyword evidence="1" id="KW-0812">Transmembrane</keyword>
<gene>
    <name evidence="2" type="ORF">GCK32_017641</name>
</gene>
<protein>
    <submittedName>
        <fullName evidence="2">Uncharacterized protein</fullName>
    </submittedName>
</protein>
<comment type="caution">
    <text evidence="2">The sequence shown here is derived from an EMBL/GenBank/DDBJ whole genome shotgun (WGS) entry which is preliminary data.</text>
</comment>
<name>A0AAN8EX10_TRICO</name>
<dbReference type="GO" id="GO:0006811">
    <property type="term" value="P:monoatomic ion transport"/>
    <property type="evidence" value="ECO:0007669"/>
    <property type="project" value="InterPro"/>
</dbReference>
<dbReference type="AlphaFoldDB" id="A0AAN8EX10"/>
<dbReference type="InterPro" id="IPR036719">
    <property type="entry name" value="Neuro-gated_channel_TM_sf"/>
</dbReference>
<evidence type="ECO:0000256" key="1">
    <source>
        <dbReference type="SAM" id="Phobius"/>
    </source>
</evidence>
<organism evidence="2 3">
    <name type="scientific">Trichostrongylus colubriformis</name>
    <name type="common">Black scour worm</name>
    <dbReference type="NCBI Taxonomy" id="6319"/>
    <lineage>
        <taxon>Eukaryota</taxon>
        <taxon>Metazoa</taxon>
        <taxon>Ecdysozoa</taxon>
        <taxon>Nematoda</taxon>
        <taxon>Chromadorea</taxon>
        <taxon>Rhabditida</taxon>
        <taxon>Rhabditina</taxon>
        <taxon>Rhabditomorpha</taxon>
        <taxon>Strongyloidea</taxon>
        <taxon>Trichostrongylidae</taxon>
        <taxon>Trichostrongylus</taxon>
    </lineage>
</organism>
<dbReference type="SUPFAM" id="SSF90112">
    <property type="entry name" value="Neurotransmitter-gated ion-channel transmembrane pore"/>
    <property type="match status" value="1"/>
</dbReference>
<keyword evidence="3" id="KW-1185">Reference proteome</keyword>